<keyword evidence="2" id="KW-1185">Reference proteome</keyword>
<organism evidence="1 2">
    <name type="scientific">Tomitella fengzijianii</name>
    <dbReference type="NCBI Taxonomy" id="2597660"/>
    <lineage>
        <taxon>Bacteria</taxon>
        <taxon>Bacillati</taxon>
        <taxon>Actinomycetota</taxon>
        <taxon>Actinomycetes</taxon>
        <taxon>Mycobacteriales</taxon>
        <taxon>Tomitella</taxon>
    </lineage>
</organism>
<dbReference type="AlphaFoldDB" id="A0A516X2Y9"/>
<reference evidence="1 2" key="1">
    <citation type="submission" date="2019-07" db="EMBL/GenBank/DDBJ databases">
        <title>Tomitella cavernea sp. nov., an actinomycete isolated from soil.</title>
        <authorList>
            <person name="Cheng J."/>
        </authorList>
    </citation>
    <scope>NUCLEOTIDE SEQUENCE [LARGE SCALE GENOMIC DNA]</scope>
    <source>
        <strain evidence="1 2">HY188</strain>
    </source>
</reference>
<evidence type="ECO:0000313" key="1">
    <source>
        <dbReference type="EMBL" id="QDQ97001.1"/>
    </source>
</evidence>
<reference evidence="1 2" key="2">
    <citation type="submission" date="2019-07" db="EMBL/GenBank/DDBJ databases">
        <authorList>
            <person name="Huang Y."/>
        </authorList>
    </citation>
    <scope>NUCLEOTIDE SEQUENCE [LARGE SCALE GENOMIC DNA]</scope>
    <source>
        <strain evidence="1 2">HY188</strain>
    </source>
</reference>
<dbReference type="Gene3D" id="3.30.530.20">
    <property type="match status" value="1"/>
</dbReference>
<dbReference type="RefSeq" id="WP_143907246.1">
    <property type="nucleotide sequence ID" value="NZ_CP041765.1"/>
</dbReference>
<accession>A0A516X2Y9</accession>
<dbReference type="OrthoDB" id="3681637at2"/>
<sequence length="144" mass="15840">MTTLKVTETFALSPQAAWDRASDLHRFEQWLTIHDGWRSELPDTVEQGLRMTSVISVRGMRNRVDWTLEEYRPIERIGLRGEGKSGTKVAMTLTIAPAGDGSAITMDVDFSNPMARGPIGSAIGRSLKGDIKRSMAKLAALPPD</sequence>
<evidence type="ECO:0000313" key="2">
    <source>
        <dbReference type="Proteomes" id="UP000317344"/>
    </source>
</evidence>
<protein>
    <submittedName>
        <fullName evidence="1">SRPBCC family protein</fullName>
    </submittedName>
</protein>
<dbReference type="EMBL" id="CP041765">
    <property type="protein sequence ID" value="QDQ97001.1"/>
    <property type="molecule type" value="Genomic_DNA"/>
</dbReference>
<dbReference type="CDD" id="cd07812">
    <property type="entry name" value="SRPBCC"/>
    <property type="match status" value="1"/>
</dbReference>
<dbReference type="KEGG" id="toy:FO059_06195"/>
<name>A0A516X2Y9_9ACTN</name>
<gene>
    <name evidence="1" type="ORF">FO059_06195</name>
</gene>
<dbReference type="SUPFAM" id="SSF55961">
    <property type="entry name" value="Bet v1-like"/>
    <property type="match status" value="1"/>
</dbReference>
<dbReference type="InterPro" id="IPR023393">
    <property type="entry name" value="START-like_dom_sf"/>
</dbReference>
<dbReference type="InterPro" id="IPR019587">
    <property type="entry name" value="Polyketide_cyclase/dehydratase"/>
</dbReference>
<dbReference type="Proteomes" id="UP000317344">
    <property type="component" value="Chromosome"/>
</dbReference>
<proteinExistence type="predicted"/>
<dbReference type="Pfam" id="PF10604">
    <property type="entry name" value="Polyketide_cyc2"/>
    <property type="match status" value="1"/>
</dbReference>